<name>A0A2B7YP98_FUSNP</name>
<keyword evidence="2" id="KW-0732">Signal</keyword>
<dbReference type="Pfam" id="PF01471">
    <property type="entry name" value="PG_binding_1"/>
    <property type="match status" value="1"/>
</dbReference>
<comment type="caution">
    <text evidence="4">The sequence shown here is derived from an EMBL/GenBank/DDBJ whole genome shotgun (WGS) entry which is preliminary data.</text>
</comment>
<dbReference type="InterPro" id="IPR036366">
    <property type="entry name" value="PGBDSf"/>
</dbReference>
<dbReference type="Gene3D" id="1.10.101.10">
    <property type="entry name" value="PGBD-like superfamily/PGBD"/>
    <property type="match status" value="1"/>
</dbReference>
<dbReference type="SUPFAM" id="SSF47090">
    <property type="entry name" value="PGBD-like"/>
    <property type="match status" value="1"/>
</dbReference>
<dbReference type="RefSeq" id="WP_098702525.1">
    <property type="nucleotide sequence ID" value="NZ_NJGI01000001.1"/>
</dbReference>
<evidence type="ECO:0000259" key="3">
    <source>
        <dbReference type="Pfam" id="PF01471"/>
    </source>
</evidence>
<feature type="chain" id="PRO_5012902861" evidence="2">
    <location>
        <begin position="26"/>
        <end position="115"/>
    </location>
</feature>
<dbReference type="InterPro" id="IPR036365">
    <property type="entry name" value="PGBD-like_sf"/>
</dbReference>
<evidence type="ECO:0000256" key="2">
    <source>
        <dbReference type="SAM" id="SignalP"/>
    </source>
</evidence>
<gene>
    <name evidence="4" type="ORF">RN96_04785</name>
</gene>
<dbReference type="EMBL" id="NJGI01000001">
    <property type="protein sequence ID" value="PGH22457.1"/>
    <property type="molecule type" value="Genomic_DNA"/>
</dbReference>
<dbReference type="AlphaFoldDB" id="A0A2B7YP98"/>
<feature type="domain" description="Peptidoglycan binding-like" evidence="3">
    <location>
        <begin position="72"/>
        <end position="108"/>
    </location>
</feature>
<protein>
    <submittedName>
        <fullName evidence="4">Peptidoglycan-binding protein</fullName>
    </submittedName>
</protein>
<sequence length="115" mass="12914">MKKKLFTLFVLLSLLAFSHPGRTDANGGHRDRKNGSYHYHHGYPAHDHPNGVCPYESPKSTSNKSMSKAEIKKNLETLGYYGNNAIAEFQKDNGLVADGVAGKRTVKRIRERLEE</sequence>
<organism evidence="4 5">
    <name type="scientific">Fusobacterium nucleatum subsp. polymorphum</name>
    <name type="common">Fusobacterium polymorphum</name>
    <dbReference type="NCBI Taxonomy" id="76857"/>
    <lineage>
        <taxon>Bacteria</taxon>
        <taxon>Fusobacteriati</taxon>
        <taxon>Fusobacteriota</taxon>
        <taxon>Fusobacteriia</taxon>
        <taxon>Fusobacteriales</taxon>
        <taxon>Fusobacteriaceae</taxon>
        <taxon>Fusobacterium</taxon>
    </lineage>
</organism>
<evidence type="ECO:0000313" key="4">
    <source>
        <dbReference type="EMBL" id="PGH22457.1"/>
    </source>
</evidence>
<feature type="signal peptide" evidence="2">
    <location>
        <begin position="1"/>
        <end position="25"/>
    </location>
</feature>
<dbReference type="InterPro" id="IPR002477">
    <property type="entry name" value="Peptidoglycan-bd-like"/>
</dbReference>
<feature type="region of interest" description="Disordered" evidence="1">
    <location>
        <begin position="19"/>
        <end position="67"/>
    </location>
</feature>
<dbReference type="Proteomes" id="UP000222862">
    <property type="component" value="Unassembled WGS sequence"/>
</dbReference>
<dbReference type="NCBIfam" id="NF033223">
    <property type="entry name" value="YHYH_alt"/>
    <property type="match status" value="1"/>
</dbReference>
<evidence type="ECO:0000256" key="1">
    <source>
        <dbReference type="SAM" id="MobiDB-lite"/>
    </source>
</evidence>
<reference evidence="4 5" key="1">
    <citation type="submission" date="2017-06" db="EMBL/GenBank/DDBJ databases">
        <title>Genome sequencing of Fusobacterium nucleatum subsp. polymorphum KCOM 1232 (=ChDC F37).</title>
        <authorList>
            <person name="Kook J.-K."/>
            <person name="Park S.-N."/>
            <person name="Lim Y.K."/>
            <person name="Roh H."/>
        </authorList>
    </citation>
    <scope>NUCLEOTIDE SEQUENCE [LARGE SCALE GENOMIC DNA]</scope>
    <source>
        <strain evidence="5">KCOM 1232 ( ChDC F37)</strain>
    </source>
</reference>
<dbReference type="InterPro" id="IPR047773">
    <property type="entry name" value="YHYH_dom_bact"/>
</dbReference>
<accession>A0A2B7YP98</accession>
<proteinExistence type="predicted"/>
<evidence type="ECO:0000313" key="5">
    <source>
        <dbReference type="Proteomes" id="UP000222862"/>
    </source>
</evidence>